<protein>
    <submittedName>
        <fullName evidence="1">Uncharacterized protein</fullName>
    </submittedName>
</protein>
<sequence>MGFVYDIADLYKARVTIPLAFSLHASTDPEREARRRLREDFRAFKLMPQIVMDIRSLFDPSDGESPAADRTPDLVHLWDPQAGPLPAGVNYGFEATSYDAADLADLE</sequence>
<dbReference type="Gene3D" id="1.20.120.920">
    <property type="entry name" value="CRISPR-associated endonuclease Cas1, C-terminal domain"/>
    <property type="match status" value="1"/>
</dbReference>
<comment type="caution">
    <text evidence="1">The sequence shown here is derived from an EMBL/GenBank/DDBJ whole genome shotgun (WGS) entry which is preliminary data.</text>
</comment>
<gene>
    <name evidence="1" type="ORF">ACFHYQ_08750</name>
</gene>
<reference evidence="1 2" key="1">
    <citation type="submission" date="2024-09" db="EMBL/GenBank/DDBJ databases">
        <authorList>
            <person name="Sun Q."/>
            <person name="Mori K."/>
        </authorList>
    </citation>
    <scope>NUCLEOTIDE SEQUENCE [LARGE SCALE GENOMIC DNA]</scope>
    <source>
        <strain evidence="1 2">TBRC 1851</strain>
    </source>
</reference>
<name>A0ABV6U1P7_9ACTN</name>
<keyword evidence="2" id="KW-1185">Reference proteome</keyword>
<evidence type="ECO:0000313" key="2">
    <source>
        <dbReference type="Proteomes" id="UP001589870"/>
    </source>
</evidence>
<organism evidence="1 2">
    <name type="scientific">Sphaerimonospora cavernae</name>
    <dbReference type="NCBI Taxonomy" id="1740611"/>
    <lineage>
        <taxon>Bacteria</taxon>
        <taxon>Bacillati</taxon>
        <taxon>Actinomycetota</taxon>
        <taxon>Actinomycetes</taxon>
        <taxon>Streptosporangiales</taxon>
        <taxon>Streptosporangiaceae</taxon>
        <taxon>Sphaerimonospora</taxon>
    </lineage>
</organism>
<dbReference type="Proteomes" id="UP001589870">
    <property type="component" value="Unassembled WGS sequence"/>
</dbReference>
<proteinExistence type="predicted"/>
<accession>A0ABV6U1P7</accession>
<dbReference type="RefSeq" id="WP_394300597.1">
    <property type="nucleotide sequence ID" value="NZ_JBHMQT010000013.1"/>
</dbReference>
<dbReference type="InterPro" id="IPR042206">
    <property type="entry name" value="CRISPR-assoc_Cas1_C"/>
</dbReference>
<dbReference type="EMBL" id="JBHMQT010000013">
    <property type="protein sequence ID" value="MFC0862384.1"/>
    <property type="molecule type" value="Genomic_DNA"/>
</dbReference>
<evidence type="ECO:0000313" key="1">
    <source>
        <dbReference type="EMBL" id="MFC0862384.1"/>
    </source>
</evidence>